<comment type="caution">
    <text evidence="5">The sequence shown here is derived from an EMBL/GenBank/DDBJ whole genome shotgun (WGS) entry which is preliminary data.</text>
</comment>
<evidence type="ECO:0000256" key="2">
    <source>
        <dbReference type="ARBA" id="ARBA00023043"/>
    </source>
</evidence>
<dbReference type="PROSITE" id="PS50088">
    <property type="entry name" value="ANK_REPEAT"/>
    <property type="match status" value="3"/>
</dbReference>
<keyword evidence="1" id="KW-0677">Repeat</keyword>
<feature type="region of interest" description="Disordered" evidence="4">
    <location>
        <begin position="380"/>
        <end position="422"/>
    </location>
</feature>
<proteinExistence type="predicted"/>
<keyword evidence="2 3" id="KW-0040">ANK repeat</keyword>
<dbReference type="SUPFAM" id="SSF48403">
    <property type="entry name" value="Ankyrin repeat"/>
    <property type="match status" value="1"/>
</dbReference>
<feature type="region of interest" description="Disordered" evidence="4">
    <location>
        <begin position="341"/>
        <end position="366"/>
    </location>
</feature>
<protein>
    <recommendedName>
        <fullName evidence="7">Ankyrin repeat domain-containing protein</fullName>
    </recommendedName>
</protein>
<dbReference type="PANTHER" id="PTHR24198:SF165">
    <property type="entry name" value="ANKYRIN REPEAT-CONTAINING PROTEIN-RELATED"/>
    <property type="match status" value="1"/>
</dbReference>
<dbReference type="InterPro" id="IPR036770">
    <property type="entry name" value="Ankyrin_rpt-contain_sf"/>
</dbReference>
<reference evidence="5 6" key="1">
    <citation type="journal article" date="2023" name="Nucleic Acids Res.">
        <title>The hologenome of Daphnia magna reveals possible DNA methylation and microbiome-mediated evolution of the host genome.</title>
        <authorList>
            <person name="Chaturvedi A."/>
            <person name="Li X."/>
            <person name="Dhandapani V."/>
            <person name="Marshall H."/>
            <person name="Kissane S."/>
            <person name="Cuenca-Cambronero M."/>
            <person name="Asole G."/>
            <person name="Calvet F."/>
            <person name="Ruiz-Romero M."/>
            <person name="Marangio P."/>
            <person name="Guigo R."/>
            <person name="Rago D."/>
            <person name="Mirbahai L."/>
            <person name="Eastwood N."/>
            <person name="Colbourne J.K."/>
            <person name="Zhou J."/>
            <person name="Mallon E."/>
            <person name="Orsini L."/>
        </authorList>
    </citation>
    <scope>NUCLEOTIDE SEQUENCE [LARGE SCALE GENOMIC DNA]</scope>
    <source>
        <strain evidence="5">LRV0_1</strain>
    </source>
</reference>
<accession>A0ABQ9YT45</accession>
<dbReference type="Pfam" id="PF12796">
    <property type="entry name" value="Ank_2"/>
    <property type="match status" value="1"/>
</dbReference>
<evidence type="ECO:0000313" key="6">
    <source>
        <dbReference type="Proteomes" id="UP001234178"/>
    </source>
</evidence>
<dbReference type="Proteomes" id="UP001234178">
    <property type="component" value="Unassembled WGS sequence"/>
</dbReference>
<gene>
    <name evidence="5" type="ORF">OUZ56_005552</name>
</gene>
<keyword evidence="6" id="KW-1185">Reference proteome</keyword>
<feature type="repeat" description="ANK" evidence="3">
    <location>
        <begin position="182"/>
        <end position="214"/>
    </location>
</feature>
<sequence length="562" mass="63171">MDPTKKNEELTNVDWSDEILMTWIEEDTPQLEISETPPTGNDWEDELLANLMGNEVKSDIQISANASESMQVSRNINMEENVTRCINSDSDCEFMQEKSYISPSETEEEETSSSKVGYYYSKIESDLDPSSSDSEMAANCKTILDTVFPNGTTLLHGSVIKERYDVTDMFLQYGDDSNIYEEGMTIAHRAAADNNVHLLRILSHHGNTFNIQNSMGEPPLLVAIALNNMECIKYLWMDRIIVHQTLDEETVLHYAAKYNNKFVAEVCPAEFINRRSRTSKETALQIAVRHRHTDIIEILLRRGARDDNLNTDGKYAQDYIDGGVVSEYISAGMCCRFGDQEEKMNGEEKDTKEESVPADEPRETTQKIQDCGFGERSLFDGSAWKTRTPGERNVVGNSTPERWRTENTTEEGSDSKSGQQVFERQADTVQLSYRSPASLGEIVKQGTRRSESVSELNRLQCPSSATQNKEGRQGARTKGPANSQPEISATPAAKPRATVGIIAMGLLKCKAPPVFSGKIGEDAADWKKSFKVLREYNTWTDVDKRTNFGKGLEEPARQWFQC</sequence>
<feature type="compositionally biased region" description="Polar residues" evidence="4">
    <location>
        <begin position="453"/>
        <end position="468"/>
    </location>
</feature>
<feature type="repeat" description="ANK" evidence="3">
    <location>
        <begin position="279"/>
        <end position="311"/>
    </location>
</feature>
<evidence type="ECO:0000256" key="3">
    <source>
        <dbReference type="PROSITE-ProRule" id="PRU00023"/>
    </source>
</evidence>
<feature type="repeat" description="ANK" evidence="3">
    <location>
        <begin position="150"/>
        <end position="182"/>
    </location>
</feature>
<evidence type="ECO:0008006" key="7">
    <source>
        <dbReference type="Google" id="ProtNLM"/>
    </source>
</evidence>
<evidence type="ECO:0000256" key="4">
    <source>
        <dbReference type="SAM" id="MobiDB-lite"/>
    </source>
</evidence>
<dbReference type="PANTHER" id="PTHR24198">
    <property type="entry name" value="ANKYRIN REPEAT AND PROTEIN KINASE DOMAIN-CONTAINING PROTEIN"/>
    <property type="match status" value="1"/>
</dbReference>
<dbReference type="SMART" id="SM00248">
    <property type="entry name" value="ANK"/>
    <property type="match status" value="5"/>
</dbReference>
<evidence type="ECO:0000313" key="5">
    <source>
        <dbReference type="EMBL" id="KAK4003800.1"/>
    </source>
</evidence>
<dbReference type="PROSITE" id="PS50297">
    <property type="entry name" value="ANK_REP_REGION"/>
    <property type="match status" value="1"/>
</dbReference>
<feature type="region of interest" description="Disordered" evidence="4">
    <location>
        <begin position="440"/>
        <end position="492"/>
    </location>
</feature>
<organism evidence="5 6">
    <name type="scientific">Daphnia magna</name>
    <dbReference type="NCBI Taxonomy" id="35525"/>
    <lineage>
        <taxon>Eukaryota</taxon>
        <taxon>Metazoa</taxon>
        <taxon>Ecdysozoa</taxon>
        <taxon>Arthropoda</taxon>
        <taxon>Crustacea</taxon>
        <taxon>Branchiopoda</taxon>
        <taxon>Diplostraca</taxon>
        <taxon>Cladocera</taxon>
        <taxon>Anomopoda</taxon>
        <taxon>Daphniidae</taxon>
        <taxon>Daphnia</taxon>
    </lineage>
</organism>
<dbReference type="EMBL" id="JAOYFB010000001">
    <property type="protein sequence ID" value="KAK4003800.1"/>
    <property type="molecule type" value="Genomic_DNA"/>
</dbReference>
<evidence type="ECO:0000256" key="1">
    <source>
        <dbReference type="ARBA" id="ARBA00022737"/>
    </source>
</evidence>
<dbReference type="Gene3D" id="1.25.40.20">
    <property type="entry name" value="Ankyrin repeat-containing domain"/>
    <property type="match status" value="1"/>
</dbReference>
<feature type="compositionally biased region" description="Basic and acidic residues" evidence="4">
    <location>
        <begin position="341"/>
        <end position="365"/>
    </location>
</feature>
<name>A0ABQ9YT45_9CRUS</name>
<dbReference type="InterPro" id="IPR002110">
    <property type="entry name" value="Ankyrin_rpt"/>
</dbReference>